<evidence type="ECO:0000256" key="3">
    <source>
        <dbReference type="ARBA" id="ARBA00022679"/>
    </source>
</evidence>
<organism evidence="16 17">
    <name type="scientific">Pinctada imbricata</name>
    <name type="common">Atlantic pearl-oyster</name>
    <name type="synonym">Pinctada martensii</name>
    <dbReference type="NCBI Taxonomy" id="66713"/>
    <lineage>
        <taxon>Eukaryota</taxon>
        <taxon>Metazoa</taxon>
        <taxon>Spiralia</taxon>
        <taxon>Lophotrochozoa</taxon>
        <taxon>Mollusca</taxon>
        <taxon>Bivalvia</taxon>
        <taxon>Autobranchia</taxon>
        <taxon>Pteriomorphia</taxon>
        <taxon>Pterioida</taxon>
        <taxon>Pterioidea</taxon>
        <taxon>Pteriidae</taxon>
        <taxon>Pinctada</taxon>
    </lineage>
</organism>
<dbReference type="SUPFAM" id="SSF53098">
    <property type="entry name" value="Ribonuclease H-like"/>
    <property type="match status" value="1"/>
</dbReference>
<dbReference type="InterPro" id="IPR019787">
    <property type="entry name" value="Znf_PHD-finger"/>
</dbReference>
<dbReference type="InterPro" id="IPR001584">
    <property type="entry name" value="Integrase_cat-core"/>
</dbReference>
<dbReference type="SUPFAM" id="SSF50630">
    <property type="entry name" value="Acid proteases"/>
    <property type="match status" value="1"/>
</dbReference>
<evidence type="ECO:0000256" key="10">
    <source>
        <dbReference type="ARBA" id="ARBA00022833"/>
    </source>
</evidence>
<keyword evidence="2" id="KW-0645">Protease</keyword>
<evidence type="ECO:0000256" key="6">
    <source>
        <dbReference type="ARBA" id="ARBA00022723"/>
    </source>
</evidence>
<keyword evidence="5" id="KW-0540">Nuclease</keyword>
<evidence type="ECO:0000256" key="7">
    <source>
        <dbReference type="ARBA" id="ARBA00022759"/>
    </source>
</evidence>
<dbReference type="InterPro" id="IPR041373">
    <property type="entry name" value="RT_RNaseH"/>
</dbReference>
<dbReference type="GO" id="GO:0008233">
    <property type="term" value="F:peptidase activity"/>
    <property type="evidence" value="ECO:0007669"/>
    <property type="project" value="UniProtKB-KW"/>
</dbReference>
<dbReference type="Pfam" id="PF17921">
    <property type="entry name" value="Integrase_H2C2"/>
    <property type="match status" value="1"/>
</dbReference>
<evidence type="ECO:0000259" key="15">
    <source>
        <dbReference type="PROSITE" id="PS50994"/>
    </source>
</evidence>
<reference evidence="16" key="1">
    <citation type="submission" date="2019-08" db="EMBL/GenBank/DDBJ databases">
        <title>The improved chromosome-level genome for the pearl oyster Pinctada fucata martensii using PacBio sequencing and Hi-C.</title>
        <authorList>
            <person name="Zheng Z."/>
        </authorList>
    </citation>
    <scope>NUCLEOTIDE SEQUENCE</scope>
    <source>
        <strain evidence="16">ZZ-2019</strain>
        <tissue evidence="16">Adductor muscle</tissue>
    </source>
</reference>
<dbReference type="InterPro" id="IPR043502">
    <property type="entry name" value="DNA/RNA_pol_sf"/>
</dbReference>
<dbReference type="Pfam" id="PF00628">
    <property type="entry name" value="PHD"/>
    <property type="match status" value="1"/>
</dbReference>
<keyword evidence="4" id="KW-0548">Nucleotidyltransferase</keyword>
<dbReference type="PANTHER" id="PTHR37984:SF5">
    <property type="entry name" value="PROTEIN NYNRIN-LIKE"/>
    <property type="match status" value="1"/>
</dbReference>
<dbReference type="InterPro" id="IPR021109">
    <property type="entry name" value="Peptidase_aspartic_dom_sf"/>
</dbReference>
<dbReference type="InterPro" id="IPR043128">
    <property type="entry name" value="Rev_trsase/Diguanyl_cyclase"/>
</dbReference>
<dbReference type="Gene3D" id="3.10.10.10">
    <property type="entry name" value="HIV Type 1 Reverse Transcriptase, subunit A, domain 1"/>
    <property type="match status" value="1"/>
</dbReference>
<dbReference type="InterPro" id="IPR019786">
    <property type="entry name" value="Zinc_finger_PHD-type_CS"/>
</dbReference>
<evidence type="ECO:0000256" key="5">
    <source>
        <dbReference type="ARBA" id="ARBA00022722"/>
    </source>
</evidence>
<dbReference type="GO" id="GO:0006508">
    <property type="term" value="P:proteolysis"/>
    <property type="evidence" value="ECO:0007669"/>
    <property type="project" value="UniProtKB-KW"/>
</dbReference>
<keyword evidence="6" id="KW-0479">Metal-binding</keyword>
<dbReference type="InterPro" id="IPR001965">
    <property type="entry name" value="Znf_PHD"/>
</dbReference>
<dbReference type="Gene3D" id="2.40.70.10">
    <property type="entry name" value="Acid Proteases"/>
    <property type="match status" value="1"/>
</dbReference>
<dbReference type="InterPro" id="IPR011011">
    <property type="entry name" value="Znf_FYVE_PHD"/>
</dbReference>
<evidence type="ECO:0000259" key="13">
    <source>
        <dbReference type="PROSITE" id="PS50016"/>
    </source>
</evidence>
<keyword evidence="9" id="KW-0378">Hydrolase</keyword>
<evidence type="ECO:0000313" key="16">
    <source>
        <dbReference type="EMBL" id="KAK3092511.1"/>
    </source>
</evidence>
<evidence type="ECO:0000256" key="11">
    <source>
        <dbReference type="ARBA" id="ARBA00022918"/>
    </source>
</evidence>
<feature type="domain" description="Reverse transcriptase" evidence="14">
    <location>
        <begin position="320"/>
        <end position="499"/>
    </location>
</feature>
<dbReference type="InterPro" id="IPR050951">
    <property type="entry name" value="Retrovirus_Pol_polyprotein"/>
</dbReference>
<dbReference type="InterPro" id="IPR036397">
    <property type="entry name" value="RNaseH_sf"/>
</dbReference>
<dbReference type="Proteomes" id="UP001186944">
    <property type="component" value="Unassembled WGS sequence"/>
</dbReference>
<dbReference type="SMART" id="SM00249">
    <property type="entry name" value="PHD"/>
    <property type="match status" value="1"/>
</dbReference>
<dbReference type="InterPro" id="IPR012337">
    <property type="entry name" value="RNaseH-like_sf"/>
</dbReference>
<evidence type="ECO:0000256" key="2">
    <source>
        <dbReference type="ARBA" id="ARBA00022670"/>
    </source>
</evidence>
<dbReference type="SUPFAM" id="SSF57903">
    <property type="entry name" value="FYVE/PHD zinc finger"/>
    <property type="match status" value="1"/>
</dbReference>
<dbReference type="Gene3D" id="3.30.40.10">
    <property type="entry name" value="Zinc/RING finger domain, C3HC4 (zinc finger)"/>
    <property type="match status" value="1"/>
</dbReference>
<dbReference type="GO" id="GO:0015074">
    <property type="term" value="P:DNA integration"/>
    <property type="evidence" value="ECO:0007669"/>
    <property type="project" value="InterPro"/>
</dbReference>
<feature type="domain" description="PHD-type" evidence="13">
    <location>
        <begin position="1235"/>
        <end position="1285"/>
    </location>
</feature>
<keyword evidence="7" id="KW-0255">Endonuclease</keyword>
<keyword evidence="8 12" id="KW-0863">Zinc-finger</keyword>
<evidence type="ECO:0000313" key="17">
    <source>
        <dbReference type="Proteomes" id="UP001186944"/>
    </source>
</evidence>
<dbReference type="Pfam" id="PF00078">
    <property type="entry name" value="RVT_1"/>
    <property type="match status" value="1"/>
</dbReference>
<dbReference type="InterPro" id="IPR000477">
    <property type="entry name" value="RT_dom"/>
</dbReference>
<dbReference type="PANTHER" id="PTHR37984">
    <property type="entry name" value="PROTEIN CBG26694"/>
    <property type="match status" value="1"/>
</dbReference>
<dbReference type="EC" id="2.7.7.49" evidence="1"/>
<protein>
    <recommendedName>
        <fullName evidence="1">RNA-directed DNA polymerase</fullName>
        <ecNumber evidence="1">2.7.7.49</ecNumber>
    </recommendedName>
</protein>
<dbReference type="Gene3D" id="3.30.70.270">
    <property type="match status" value="2"/>
</dbReference>
<dbReference type="Gene3D" id="3.30.420.10">
    <property type="entry name" value="Ribonuclease H-like superfamily/Ribonuclease H"/>
    <property type="match status" value="1"/>
</dbReference>
<evidence type="ECO:0000256" key="9">
    <source>
        <dbReference type="ARBA" id="ARBA00022801"/>
    </source>
</evidence>
<keyword evidence="17" id="KW-1185">Reference proteome</keyword>
<dbReference type="FunFam" id="3.30.420.10:FF:000032">
    <property type="entry name" value="Retrovirus-related Pol polyprotein from transposon 297-like Protein"/>
    <property type="match status" value="1"/>
</dbReference>
<dbReference type="PROSITE" id="PS50994">
    <property type="entry name" value="INTEGRASE"/>
    <property type="match status" value="1"/>
</dbReference>
<dbReference type="GO" id="GO:0003676">
    <property type="term" value="F:nucleic acid binding"/>
    <property type="evidence" value="ECO:0007669"/>
    <property type="project" value="InterPro"/>
</dbReference>
<keyword evidence="3" id="KW-0808">Transferase</keyword>
<keyword evidence="10" id="KW-0862">Zinc</keyword>
<dbReference type="PROSITE" id="PS50016">
    <property type="entry name" value="ZF_PHD_2"/>
    <property type="match status" value="1"/>
</dbReference>
<dbReference type="Pfam" id="PF00665">
    <property type="entry name" value="rve"/>
    <property type="match status" value="1"/>
</dbReference>
<dbReference type="PROSITE" id="PS50878">
    <property type="entry name" value="RT_POL"/>
    <property type="match status" value="1"/>
</dbReference>
<evidence type="ECO:0000256" key="1">
    <source>
        <dbReference type="ARBA" id="ARBA00012493"/>
    </source>
</evidence>
<sequence>MSNLKVNVLVQGKQVEGILDTASQVTIISDKFYDSLSEKPAKVKSFTLCTAGRNLSMKGYLLEPIKLEISGNVYKESIYVAPLEDAMLIGLDFMSKYQTTLDMNEGYLCIRGKRVPFIDKGNNSVLAVNKTHIRIPKKTHIPPRSVLRISCITDKKLENGLYLIEPEVNTVLAPRVCFEGASTPVMSFVNNSDTKVTLFKNQKVGYAYEVDEIPPVADLTGSLHISQVTKEQGKQGTVPEHLTDLYQRSCSELDENQQVTLENLLNSYSDVFSAHEYDIGNFTAIEHGIDTGDARPIKQRFRRTPTCFAGEEEKHLEKMLKADVIEPSVSEWASSPVLVRKRDGSVRWCVDYRALNKVTKKDVFPLPLVEECMDTLSGNLWYSKLDATWGYWQIKVKDEDKCKTAFTTKYGLYQFKRMSFGLTNAPSTFSRVMNLVLRGLHWKTVLAFLDDVLVLGHDFEDHIENLSEVFARFRQYGIKLKAKKCDLFRQEVEYLGRTVGRDGMKVSQSFIDTMNKWTTPTCTKDVERFCGFANYHRNFIKNFAYIAAPLYGLTGKNKFHWEVEHQEAFEQLKSALTTAPVLTIPTKDGHFILDTDASDIAIGAELIQIQNGEERSISFCSFSLTPEQRRYCTTKKELLAVIRFTRHFRHYLLGRQFDVRTDHSSLQWLMNFKNPNGQLARWLEELSQYWMVIRHRPGIKHQNADALSRLPDVANSNYSCQEFRHYVQPTDLPCGGCDHCQRKHREWSHFIETVDDAVPLANYMVKQVKQTAPLSWMESYTWSEVKEYQRNDRDLKFILNWLTNQEEPSDSEIFLSNPAAKNYWVNRELYFLCEDGILWKKDPIDDSIKLLVVPTTLREEILKLCHDLPSSGHQGQDRTLGRCKQRFHWYSMGKDVKSYVISCSHCNRNKKPNRKARCRFTSYHAGSPMERVHLDFLGPLPMTKNNNSFVLMMVDQFTKWVECVPLPNQTAEVTAQAAVDHFFSRFGIPFQIFTDRGSNFESTLFKQLCERMAIHKARTTAFRPSANGQVERYNRTLMDAVRCFSSRTPKYWDVYLPQLASALRSAINRSTGYTPNMLMLGREVNMPVDLIFPGPEPSETEDYEDYVNKLVVQIQSAHEIAREKLKSGQAIAKRDYDLKVHEHTYSVGDVVYILDTAIPKGKCAKLRPQWKGPGLVTRKITDYVYEVMLRKKLEIINHDRMKHCSDRVLPAWLKRQKKSLKDGSPLRLSESSNSSKYCLCKGPDTGEFMIQCDECREWYHESCVGIGSDKAKDIDVYLCPDCDVSYSY</sequence>
<dbReference type="FunFam" id="3.10.20.370:FF:000001">
    <property type="entry name" value="Retrovirus-related Pol polyprotein from transposon 17.6-like protein"/>
    <property type="match status" value="1"/>
</dbReference>
<dbReference type="CDD" id="cd01647">
    <property type="entry name" value="RT_LTR"/>
    <property type="match status" value="1"/>
</dbReference>
<dbReference type="InterPro" id="IPR013083">
    <property type="entry name" value="Znf_RING/FYVE/PHD"/>
</dbReference>
<gene>
    <name evidence="16" type="ORF">FSP39_003832</name>
</gene>
<proteinExistence type="predicted"/>
<dbReference type="Gene3D" id="1.10.340.70">
    <property type="match status" value="1"/>
</dbReference>
<dbReference type="FunFam" id="3.10.10.10:FF:000007">
    <property type="entry name" value="Retrovirus-related Pol polyprotein from transposon 17.6-like Protein"/>
    <property type="match status" value="1"/>
</dbReference>
<evidence type="ECO:0000259" key="14">
    <source>
        <dbReference type="PROSITE" id="PS50878"/>
    </source>
</evidence>
<dbReference type="FunFam" id="3.30.70.270:FF:000020">
    <property type="entry name" value="Transposon Tf2-6 polyprotein-like Protein"/>
    <property type="match status" value="1"/>
</dbReference>
<evidence type="ECO:0000256" key="8">
    <source>
        <dbReference type="ARBA" id="ARBA00022771"/>
    </source>
</evidence>
<feature type="domain" description="Integrase catalytic" evidence="15">
    <location>
        <begin position="924"/>
        <end position="1083"/>
    </location>
</feature>
<dbReference type="CDD" id="cd09274">
    <property type="entry name" value="RNase_HI_RT_Ty3"/>
    <property type="match status" value="1"/>
</dbReference>
<dbReference type="InterPro" id="IPR041588">
    <property type="entry name" value="Integrase_H2C2"/>
</dbReference>
<keyword evidence="11" id="KW-0695">RNA-directed DNA polymerase</keyword>
<dbReference type="GO" id="GO:0004519">
    <property type="term" value="F:endonuclease activity"/>
    <property type="evidence" value="ECO:0007669"/>
    <property type="project" value="UniProtKB-KW"/>
</dbReference>
<dbReference type="GO" id="GO:0003964">
    <property type="term" value="F:RNA-directed DNA polymerase activity"/>
    <property type="evidence" value="ECO:0007669"/>
    <property type="project" value="UniProtKB-KW"/>
</dbReference>
<dbReference type="GO" id="GO:0008270">
    <property type="term" value="F:zinc ion binding"/>
    <property type="evidence" value="ECO:0007669"/>
    <property type="project" value="UniProtKB-KW"/>
</dbReference>
<comment type="caution">
    <text evidence="16">The sequence shown here is derived from an EMBL/GenBank/DDBJ whole genome shotgun (WGS) entry which is preliminary data.</text>
</comment>
<dbReference type="FunFam" id="1.10.340.70:FF:000001">
    <property type="entry name" value="Retrovirus-related Pol polyprotein from transposon gypsy-like Protein"/>
    <property type="match status" value="1"/>
</dbReference>
<name>A0AA88XY46_PINIB</name>
<evidence type="ECO:0000256" key="12">
    <source>
        <dbReference type="PROSITE-ProRule" id="PRU00146"/>
    </source>
</evidence>
<dbReference type="Pfam" id="PF17917">
    <property type="entry name" value="RT_RNaseH"/>
    <property type="match status" value="1"/>
</dbReference>
<dbReference type="SUPFAM" id="SSF56672">
    <property type="entry name" value="DNA/RNA polymerases"/>
    <property type="match status" value="1"/>
</dbReference>
<dbReference type="PROSITE" id="PS01359">
    <property type="entry name" value="ZF_PHD_1"/>
    <property type="match status" value="1"/>
</dbReference>
<accession>A0AA88XY46</accession>
<evidence type="ECO:0000256" key="4">
    <source>
        <dbReference type="ARBA" id="ARBA00022695"/>
    </source>
</evidence>
<dbReference type="EMBL" id="VSWD01000009">
    <property type="protein sequence ID" value="KAK3092511.1"/>
    <property type="molecule type" value="Genomic_DNA"/>
</dbReference>